<dbReference type="SUPFAM" id="SSF52540">
    <property type="entry name" value="P-loop containing nucleoside triphosphate hydrolases"/>
    <property type="match status" value="1"/>
</dbReference>
<dbReference type="Gene3D" id="3.40.50.300">
    <property type="entry name" value="P-loop containing nucleotide triphosphate hydrolases"/>
    <property type="match status" value="1"/>
</dbReference>
<evidence type="ECO:0000313" key="3">
    <source>
        <dbReference type="EMBL" id="KAJ6238728.1"/>
    </source>
</evidence>
<dbReference type="EMBL" id="JAOAOG010000232">
    <property type="protein sequence ID" value="KAJ6238728.1"/>
    <property type="molecule type" value="Genomic_DNA"/>
</dbReference>
<evidence type="ECO:0000256" key="1">
    <source>
        <dbReference type="ARBA" id="ARBA00022741"/>
    </source>
</evidence>
<dbReference type="PRINTS" id="PR00328">
    <property type="entry name" value="SAR1GTPBP"/>
</dbReference>
<dbReference type="CDD" id="cd00878">
    <property type="entry name" value="Arf_Arl"/>
    <property type="match status" value="1"/>
</dbReference>
<organism evidence="3 4">
    <name type="scientific">Anaeramoeba flamelloides</name>
    <dbReference type="NCBI Taxonomy" id="1746091"/>
    <lineage>
        <taxon>Eukaryota</taxon>
        <taxon>Metamonada</taxon>
        <taxon>Anaeramoebidae</taxon>
        <taxon>Anaeramoeba</taxon>
    </lineage>
</organism>
<dbReference type="SMART" id="SM00177">
    <property type="entry name" value="ARF"/>
    <property type="match status" value="1"/>
</dbReference>
<gene>
    <name evidence="3" type="ORF">M0813_25953</name>
</gene>
<dbReference type="PROSITE" id="PS51417">
    <property type="entry name" value="ARF"/>
    <property type="match status" value="1"/>
</dbReference>
<evidence type="ECO:0000256" key="2">
    <source>
        <dbReference type="ARBA" id="ARBA00023134"/>
    </source>
</evidence>
<proteinExistence type="predicted"/>
<dbReference type="PANTHER" id="PTHR11711">
    <property type="entry name" value="ADP RIBOSYLATION FACTOR-RELATED"/>
    <property type="match status" value="1"/>
</dbReference>
<keyword evidence="1" id="KW-0547">Nucleotide-binding</keyword>
<reference evidence="3" key="1">
    <citation type="submission" date="2022-08" db="EMBL/GenBank/DDBJ databases">
        <title>Novel sulfate-reducing endosymbionts in the free-living metamonad Anaeramoeba.</title>
        <authorList>
            <person name="Jerlstrom-Hultqvist J."/>
            <person name="Cepicka I."/>
            <person name="Gallot-Lavallee L."/>
            <person name="Salas-Leiva D."/>
            <person name="Curtis B.A."/>
            <person name="Zahonova K."/>
            <person name="Pipaliya S."/>
            <person name="Dacks J."/>
            <person name="Roger A.J."/>
        </authorList>
    </citation>
    <scope>NUCLEOTIDE SEQUENCE</scope>
    <source>
        <strain evidence="3">Schooner1</strain>
    </source>
</reference>
<comment type="caution">
    <text evidence="3">The sequence shown here is derived from an EMBL/GenBank/DDBJ whole genome shotgun (WGS) entry which is preliminary data.</text>
</comment>
<protein>
    <submittedName>
        <fullName evidence="3">Adp-ribosylation factor 4</fullName>
    </submittedName>
</protein>
<keyword evidence="2" id="KW-0342">GTP-binding</keyword>
<keyword evidence="4" id="KW-1185">Reference proteome</keyword>
<dbReference type="InterPro" id="IPR024156">
    <property type="entry name" value="Small_GTPase_ARF"/>
</dbReference>
<dbReference type="Pfam" id="PF00025">
    <property type="entry name" value="Arf"/>
    <property type="match status" value="1"/>
</dbReference>
<name>A0ABQ8Y3H2_9EUKA</name>
<dbReference type="SMART" id="SM00178">
    <property type="entry name" value="SAR"/>
    <property type="match status" value="1"/>
</dbReference>
<evidence type="ECO:0000313" key="4">
    <source>
        <dbReference type="Proteomes" id="UP001150062"/>
    </source>
</evidence>
<accession>A0ABQ8Y3H2</accession>
<sequence>MGNASQKMFNKIFGDIGLQAVMTGLDGVGKTTILYKLNLGEVVASVPTIDFNLETVEFRNTKITSMEVGLQKLYPLERHLIKQANSLIYVIDSRDRERLDDNKFFLNKFYDDEEFKTMPVLIFANKQDLPYAIDLPKLTEQLELYKLKDRKWKVQPCCATTLKGVYEGLNWLSLAIKSQIEENKKEKEKENEKEN</sequence>
<dbReference type="InterPro" id="IPR006689">
    <property type="entry name" value="Small_GTPase_ARF/SAR"/>
</dbReference>
<dbReference type="InterPro" id="IPR027417">
    <property type="entry name" value="P-loop_NTPase"/>
</dbReference>
<dbReference type="Proteomes" id="UP001150062">
    <property type="component" value="Unassembled WGS sequence"/>
</dbReference>